<dbReference type="EMBL" id="MVDE01000016">
    <property type="protein sequence ID" value="PKQ66215.1"/>
    <property type="molecule type" value="Genomic_DNA"/>
</dbReference>
<sequence length="162" mass="18849">MARVYFLLGGNLDDRERILSEAISKMKMEIGELVDCSSIYETEPWGFEHELNFLNQVVVIETGLEAEEILNVIQQIEKDLGRVRKKDQYSERTIDIDILFYGDQIISTDRLVVPHPRVQERLFALVPMLDVAPELMHPIEIKSIRELHAVCPDKMEVKKFKH</sequence>
<dbReference type="UniPathway" id="UPA00077">
    <property type="reaction ID" value="UER00155"/>
</dbReference>
<dbReference type="Gene3D" id="3.30.70.560">
    <property type="entry name" value="7,8-Dihydro-6-hydroxymethylpterin-pyrophosphokinase HPPK"/>
    <property type="match status" value="1"/>
</dbReference>
<dbReference type="RefSeq" id="WP_101309990.1">
    <property type="nucleotide sequence ID" value="NZ_MVDE01000016.1"/>
</dbReference>
<protein>
    <recommendedName>
        <fullName evidence="4">2-amino-4-hydroxy-6-hydroxymethyldihydropteridine pyrophosphokinase</fullName>
        <ecNumber evidence="3">2.7.6.3</ecNumber>
    </recommendedName>
    <alternativeName>
        <fullName evidence="11">6-hydroxymethyl-7,8-dihydropterin pyrophosphokinase</fullName>
    </alternativeName>
    <alternativeName>
        <fullName evidence="12">7,8-dihydro-6-hydroxymethylpterin-pyrophosphokinase</fullName>
    </alternativeName>
</protein>
<dbReference type="GO" id="GO:0003848">
    <property type="term" value="F:2-amino-4-hydroxy-6-hydroxymethyldihydropteridine diphosphokinase activity"/>
    <property type="evidence" value="ECO:0007669"/>
    <property type="project" value="UniProtKB-EC"/>
</dbReference>
<evidence type="ECO:0000256" key="12">
    <source>
        <dbReference type="ARBA" id="ARBA00033413"/>
    </source>
</evidence>
<evidence type="ECO:0000256" key="1">
    <source>
        <dbReference type="ARBA" id="ARBA00005051"/>
    </source>
</evidence>
<dbReference type="PANTHER" id="PTHR43071:SF1">
    <property type="entry name" value="2-AMINO-4-HYDROXY-6-HYDROXYMETHYLDIHYDROPTERIDINE PYROPHOSPHOKINASE"/>
    <property type="match status" value="1"/>
</dbReference>
<evidence type="ECO:0000256" key="6">
    <source>
        <dbReference type="ARBA" id="ARBA00022741"/>
    </source>
</evidence>
<dbReference type="CDD" id="cd00483">
    <property type="entry name" value="HPPK"/>
    <property type="match status" value="1"/>
</dbReference>
<evidence type="ECO:0000259" key="13">
    <source>
        <dbReference type="Pfam" id="PF01288"/>
    </source>
</evidence>
<evidence type="ECO:0000256" key="3">
    <source>
        <dbReference type="ARBA" id="ARBA00013253"/>
    </source>
</evidence>
<accession>A0A2N3I7E1</accession>
<keyword evidence="7 14" id="KW-0418">Kinase</keyword>
<dbReference type="SUPFAM" id="SSF55083">
    <property type="entry name" value="6-hydroxymethyl-7,8-dihydropterin pyrophosphokinase, HPPK"/>
    <property type="match status" value="1"/>
</dbReference>
<keyword evidence="8" id="KW-0067">ATP-binding</keyword>
<evidence type="ECO:0000256" key="2">
    <source>
        <dbReference type="ARBA" id="ARBA00005810"/>
    </source>
</evidence>
<proteinExistence type="inferred from homology"/>
<keyword evidence="5" id="KW-0808">Transferase</keyword>
<evidence type="ECO:0000313" key="15">
    <source>
        <dbReference type="Proteomes" id="UP000233618"/>
    </source>
</evidence>
<dbReference type="NCBIfam" id="TIGR01498">
    <property type="entry name" value="folK"/>
    <property type="match status" value="1"/>
</dbReference>
<reference evidence="14 15" key="1">
    <citation type="journal article" date="2017" name="Front. Microbiol.">
        <title>Labilibaculum manganireducens gen. nov., sp. nov. and Labilibaculum filiforme sp. nov., Novel Bacteroidetes Isolated from Subsurface Sediments of the Baltic Sea.</title>
        <authorList>
            <person name="Vandieken V."/>
            <person name="Marshall I.P."/>
            <person name="Niemann H."/>
            <person name="Engelen B."/>
            <person name="Cypionka H."/>
        </authorList>
    </citation>
    <scope>NUCLEOTIDE SEQUENCE [LARGE SCALE GENOMIC DNA]</scope>
    <source>
        <strain evidence="14 15">59.10-2M</strain>
    </source>
</reference>
<gene>
    <name evidence="14" type="ORF">BZG01_11500</name>
</gene>
<evidence type="ECO:0000256" key="8">
    <source>
        <dbReference type="ARBA" id="ARBA00022840"/>
    </source>
</evidence>
<evidence type="ECO:0000256" key="5">
    <source>
        <dbReference type="ARBA" id="ARBA00022679"/>
    </source>
</evidence>
<comment type="pathway">
    <text evidence="1">Cofactor biosynthesis; tetrahydrofolate biosynthesis; 2-amino-4-hydroxy-6-hydroxymethyl-7,8-dihydropteridine diphosphate from 7,8-dihydroneopterin triphosphate: step 4/4.</text>
</comment>
<dbReference type="InterPro" id="IPR035907">
    <property type="entry name" value="Hppk_sf"/>
</dbReference>
<feature type="domain" description="7,8-dihydro-6-hydroxymethylpterin-pyrophosphokinase" evidence="13">
    <location>
        <begin position="6"/>
        <end position="133"/>
    </location>
</feature>
<comment type="similarity">
    <text evidence="2">Belongs to the HPPK family.</text>
</comment>
<name>A0A2N3I7E1_9BACT</name>
<evidence type="ECO:0000256" key="7">
    <source>
        <dbReference type="ARBA" id="ARBA00022777"/>
    </source>
</evidence>
<dbReference type="GO" id="GO:0005524">
    <property type="term" value="F:ATP binding"/>
    <property type="evidence" value="ECO:0007669"/>
    <property type="project" value="UniProtKB-KW"/>
</dbReference>
<evidence type="ECO:0000313" key="14">
    <source>
        <dbReference type="EMBL" id="PKQ66215.1"/>
    </source>
</evidence>
<dbReference type="PANTHER" id="PTHR43071">
    <property type="entry name" value="2-AMINO-4-HYDROXY-6-HYDROXYMETHYLDIHYDROPTERIDINE PYROPHOSPHOKINASE"/>
    <property type="match status" value="1"/>
</dbReference>
<keyword evidence="6" id="KW-0547">Nucleotide-binding</keyword>
<evidence type="ECO:0000256" key="9">
    <source>
        <dbReference type="ARBA" id="ARBA00022909"/>
    </source>
</evidence>
<keyword evidence="15" id="KW-1185">Reference proteome</keyword>
<organism evidence="14 15">
    <name type="scientific">Labilibaculum manganireducens</name>
    <dbReference type="NCBI Taxonomy" id="1940525"/>
    <lineage>
        <taxon>Bacteria</taxon>
        <taxon>Pseudomonadati</taxon>
        <taxon>Bacteroidota</taxon>
        <taxon>Bacteroidia</taxon>
        <taxon>Marinilabiliales</taxon>
        <taxon>Marinifilaceae</taxon>
        <taxon>Labilibaculum</taxon>
    </lineage>
</organism>
<comment type="function">
    <text evidence="10">Catalyzes the transfer of pyrophosphate from adenosine triphosphate (ATP) to 6-hydroxymethyl-7,8-dihydropterin, an enzymatic step in folate biosynthesis pathway.</text>
</comment>
<dbReference type="AlphaFoldDB" id="A0A2N3I7E1"/>
<evidence type="ECO:0000256" key="10">
    <source>
        <dbReference type="ARBA" id="ARBA00029409"/>
    </source>
</evidence>
<evidence type="ECO:0000256" key="11">
    <source>
        <dbReference type="ARBA" id="ARBA00029766"/>
    </source>
</evidence>
<keyword evidence="9" id="KW-0289">Folate biosynthesis</keyword>
<evidence type="ECO:0000256" key="4">
    <source>
        <dbReference type="ARBA" id="ARBA00016218"/>
    </source>
</evidence>
<dbReference type="EC" id="2.7.6.3" evidence="3"/>
<dbReference type="GO" id="GO:0046656">
    <property type="term" value="P:folic acid biosynthetic process"/>
    <property type="evidence" value="ECO:0007669"/>
    <property type="project" value="UniProtKB-KW"/>
</dbReference>
<dbReference type="GO" id="GO:0046654">
    <property type="term" value="P:tetrahydrofolate biosynthetic process"/>
    <property type="evidence" value="ECO:0007669"/>
    <property type="project" value="UniProtKB-UniPathway"/>
</dbReference>
<dbReference type="GO" id="GO:0016301">
    <property type="term" value="F:kinase activity"/>
    <property type="evidence" value="ECO:0007669"/>
    <property type="project" value="UniProtKB-KW"/>
</dbReference>
<dbReference type="Proteomes" id="UP000233618">
    <property type="component" value="Unassembled WGS sequence"/>
</dbReference>
<comment type="caution">
    <text evidence="14">The sequence shown here is derived from an EMBL/GenBank/DDBJ whole genome shotgun (WGS) entry which is preliminary data.</text>
</comment>
<dbReference type="Pfam" id="PF01288">
    <property type="entry name" value="HPPK"/>
    <property type="match status" value="1"/>
</dbReference>
<dbReference type="InterPro" id="IPR000550">
    <property type="entry name" value="Hppk"/>
</dbReference>